<evidence type="ECO:0000313" key="2">
    <source>
        <dbReference type="EMBL" id="SDW41746.1"/>
    </source>
</evidence>
<dbReference type="Gene3D" id="3.40.50.300">
    <property type="entry name" value="P-loop containing nucleotide triphosphate hydrolases"/>
    <property type="match status" value="1"/>
</dbReference>
<evidence type="ECO:0000256" key="1">
    <source>
        <dbReference type="SAM" id="MobiDB-lite"/>
    </source>
</evidence>
<feature type="compositionally biased region" description="Pro residues" evidence="1">
    <location>
        <begin position="268"/>
        <end position="290"/>
    </location>
</feature>
<reference evidence="2 3" key="1">
    <citation type="submission" date="2016-10" db="EMBL/GenBank/DDBJ databases">
        <authorList>
            <person name="Varghese N."/>
            <person name="Submissions S."/>
        </authorList>
    </citation>
    <scope>NUCLEOTIDE SEQUENCE [LARGE SCALE GENOMIC DNA]</scope>
    <source>
        <strain evidence="2 3">WCC6</strain>
    </source>
</reference>
<sequence>MKSPKNQKSHISASSLPISEKRLTQISDRYLQMIYDTTPVEVLLKPMKGNSRKYRKYIIQLGKLDKRSPRVREKIVPFAVELYKEGDKIYRDIALFTYQAFLGQVCKVLEQLVGKDMEAIKKVCKYTPEAMADLLLKYERICLKKKQPFRPNALWMVLEVMEMPYPEGKQHQAESLLKKKEKEAREAQNTKEPKEDKESGGEPEESREEAPAEQPRKARNGRNRDKGARNRNGRGKKNAAPEPAPEEEAQPEALKEAETPKAPKEAEPPAPEAPAEPAAPAPAPEAPARPVPEKPETREAAPGEPAPEEPEEEPLTTYVGRINIVDSFYNFTPMGVWEQGTYRALTPEEIDGLIPRAEQYKNINLWYSLHSDQKYMEEHFHENDIVFLDLGPHSLAENKDSQGNLRSTAYRVFCIDALKNGRLRFPYEEGIYELVPESRLLDPLSMDTVLRLQEPGLFAGKQLLLQLRDGWIAGPYEVQKNIRFGCFIQSDVPENQYLLTACPPEAWQKVTFFPAEGTWASRQEKTEWVFWHRVPGSPSQLVDRVPDEVLVRSLVKSVQVEEGDLVKPAVLKSFLEREKTRLFTDLPSGIRKGRLERLEAILEGDEAAREDYAQVSAFLYRQLLDNGDKRWSQDFITRLLERYPDIWQELGSAKGLPSRTRKALVQAEQRKIRQAQPRSLEELGERINGLPASGTSSRKALDYLVTAIQKERPQYSRNLILNLLICTHQGFLTVFSGAPGSGKTSFCNLLGKVLGLTQFDRKTGPQDIMSTANRYVPVSVERGWTSKRDLIGYYNPLTRTFEESNRDVYDGLRLLDWEKTHGVRQYPYYILLDEANLSPMEYYWADFMNVCDDWDGEHTLSLGHNHRFQLPETLHFLATINNDHTTETLSPRLIDRAWIVTLPHSDVMPEIQPGLSQGEIQLLSWSQLKSLFDVAHRESCQLTGVEQNVYDRIRARLAEQNIYLSMRIELAIRRYWKVASRLMEPEDHIRPGIIALDWAVAQKILPKLSGNGAEYEKWLIQFRDDCAGNRMVQSAALLDQILQWGNRRMKFFQFFH</sequence>
<dbReference type="InterPro" id="IPR027417">
    <property type="entry name" value="P-loop_NTPase"/>
</dbReference>
<gene>
    <name evidence="2" type="ORF">SAMN05216495_101189</name>
</gene>
<proteinExistence type="predicted"/>
<feature type="compositionally biased region" description="Basic and acidic residues" evidence="1">
    <location>
        <begin position="253"/>
        <end position="267"/>
    </location>
</feature>
<evidence type="ECO:0000313" key="3">
    <source>
        <dbReference type="Proteomes" id="UP000182379"/>
    </source>
</evidence>
<feature type="compositionally biased region" description="Basic and acidic residues" evidence="1">
    <location>
        <begin position="291"/>
        <end position="301"/>
    </location>
</feature>
<dbReference type="AlphaFoldDB" id="A0A1H2TCS4"/>
<feature type="region of interest" description="Disordered" evidence="1">
    <location>
        <begin position="169"/>
        <end position="315"/>
    </location>
</feature>
<feature type="compositionally biased region" description="Basic and acidic residues" evidence="1">
    <location>
        <begin position="208"/>
        <end position="228"/>
    </location>
</feature>
<name>A0A1H2TCS4_ACIFE</name>
<dbReference type="Proteomes" id="UP000182379">
    <property type="component" value="Unassembled WGS sequence"/>
</dbReference>
<dbReference type="EMBL" id="FNOP01000001">
    <property type="protein sequence ID" value="SDW41746.1"/>
    <property type="molecule type" value="Genomic_DNA"/>
</dbReference>
<organism evidence="2 3">
    <name type="scientific">Acidaminococcus fermentans</name>
    <dbReference type="NCBI Taxonomy" id="905"/>
    <lineage>
        <taxon>Bacteria</taxon>
        <taxon>Bacillati</taxon>
        <taxon>Bacillota</taxon>
        <taxon>Negativicutes</taxon>
        <taxon>Acidaminococcales</taxon>
        <taxon>Acidaminococcaceae</taxon>
        <taxon>Acidaminococcus</taxon>
    </lineage>
</organism>
<evidence type="ECO:0008006" key="4">
    <source>
        <dbReference type="Google" id="ProtNLM"/>
    </source>
</evidence>
<protein>
    <recommendedName>
        <fullName evidence="4">AAA+ ATPase domain-containing protein</fullName>
    </recommendedName>
</protein>
<dbReference type="RefSeq" id="WP_074704138.1">
    <property type="nucleotide sequence ID" value="NZ_FNOP01000001.1"/>
</dbReference>
<comment type="caution">
    <text evidence="2">The sequence shown here is derived from an EMBL/GenBank/DDBJ whole genome shotgun (WGS) entry which is preliminary data.</text>
</comment>
<feature type="compositionally biased region" description="Basic and acidic residues" evidence="1">
    <location>
        <begin position="169"/>
        <end position="200"/>
    </location>
</feature>
<dbReference type="SUPFAM" id="SSF52540">
    <property type="entry name" value="P-loop containing nucleoside triphosphate hydrolases"/>
    <property type="match status" value="1"/>
</dbReference>
<accession>A0A1H2TCS4</accession>